<dbReference type="InterPro" id="IPR025836">
    <property type="entry name" value="Zn_knuckle_CX2CX4HX4C"/>
</dbReference>
<dbReference type="AlphaFoldDB" id="A0A803QG61"/>
<protein>
    <recommendedName>
        <fullName evidence="1">Zinc knuckle CX2CX4HX4C domain-containing protein</fullName>
    </recommendedName>
</protein>
<proteinExistence type="predicted"/>
<keyword evidence="3" id="KW-1185">Reference proteome</keyword>
<dbReference type="InterPro" id="IPR040256">
    <property type="entry name" value="At4g02000-like"/>
</dbReference>
<sequence length="173" mass="20121">MDPLMKNLHSTLSLTDEERSIFTLSDSFPTPVDKHPSSLLARVLSTQNIYKPSFINQMFGLWQALGNVIGEFMEVFDDSTNEGWGPFLRVRVKLCDTKPLLRGQMIQLPKIEDEFWVNFRYKRLLEFCFECGQIGHTFECCVIFIERMDNGNDDDFQYGPWMKGAKLPTNDYD</sequence>
<feature type="domain" description="Zinc knuckle CX2CX4HX4C" evidence="1">
    <location>
        <begin position="97"/>
        <end position="141"/>
    </location>
</feature>
<reference evidence="2" key="1">
    <citation type="submission" date="2018-11" db="EMBL/GenBank/DDBJ databases">
        <authorList>
            <person name="Grassa J C."/>
        </authorList>
    </citation>
    <scope>NUCLEOTIDE SEQUENCE [LARGE SCALE GENOMIC DNA]</scope>
</reference>
<dbReference type="OMA" id="CATMAIG"/>
<dbReference type="Proteomes" id="UP000596661">
    <property type="component" value="Chromosome 9"/>
</dbReference>
<dbReference type="EnsemblPlants" id="evm.model.09.426">
    <property type="protein sequence ID" value="cds.evm.model.09.426"/>
    <property type="gene ID" value="evm.TU.09.426"/>
</dbReference>
<dbReference type="Gramene" id="evm.model.09.426">
    <property type="protein sequence ID" value="cds.evm.model.09.426"/>
    <property type="gene ID" value="evm.TU.09.426"/>
</dbReference>
<evidence type="ECO:0000313" key="2">
    <source>
        <dbReference type="EnsemblPlants" id="cds.evm.model.09.426"/>
    </source>
</evidence>
<name>A0A803QG61_CANSA</name>
<reference evidence="2" key="2">
    <citation type="submission" date="2021-03" db="UniProtKB">
        <authorList>
            <consortium name="EnsemblPlants"/>
        </authorList>
    </citation>
    <scope>IDENTIFICATION</scope>
</reference>
<accession>A0A803QG61</accession>
<organism evidence="2 3">
    <name type="scientific">Cannabis sativa</name>
    <name type="common">Hemp</name>
    <name type="synonym">Marijuana</name>
    <dbReference type="NCBI Taxonomy" id="3483"/>
    <lineage>
        <taxon>Eukaryota</taxon>
        <taxon>Viridiplantae</taxon>
        <taxon>Streptophyta</taxon>
        <taxon>Embryophyta</taxon>
        <taxon>Tracheophyta</taxon>
        <taxon>Spermatophyta</taxon>
        <taxon>Magnoliopsida</taxon>
        <taxon>eudicotyledons</taxon>
        <taxon>Gunneridae</taxon>
        <taxon>Pentapetalae</taxon>
        <taxon>rosids</taxon>
        <taxon>fabids</taxon>
        <taxon>Rosales</taxon>
        <taxon>Cannabaceae</taxon>
        <taxon>Cannabis</taxon>
    </lineage>
</organism>
<dbReference type="PANTHER" id="PTHR31286">
    <property type="entry name" value="GLYCINE-RICH CELL WALL STRUCTURAL PROTEIN 1.8-LIKE"/>
    <property type="match status" value="1"/>
</dbReference>
<dbReference type="EMBL" id="UZAU01000723">
    <property type="status" value="NOT_ANNOTATED_CDS"/>
    <property type="molecule type" value="Genomic_DNA"/>
</dbReference>
<evidence type="ECO:0000313" key="3">
    <source>
        <dbReference type="Proteomes" id="UP000596661"/>
    </source>
</evidence>
<evidence type="ECO:0000259" key="1">
    <source>
        <dbReference type="Pfam" id="PF14392"/>
    </source>
</evidence>
<dbReference type="Pfam" id="PF14392">
    <property type="entry name" value="zf-CCHC_4"/>
    <property type="match status" value="1"/>
</dbReference>
<dbReference type="PANTHER" id="PTHR31286:SF167">
    <property type="entry name" value="OS09G0268800 PROTEIN"/>
    <property type="match status" value="1"/>
</dbReference>